<evidence type="ECO:0000313" key="1">
    <source>
        <dbReference type="EMBL" id="CDH45113.1"/>
    </source>
</evidence>
<organism evidence="1 2">
    <name type="scientific">Candidatus Contendobacter odensis Run_B_J11</name>
    <dbReference type="NCBI Taxonomy" id="1400861"/>
    <lineage>
        <taxon>Bacteria</taxon>
        <taxon>Pseudomonadati</taxon>
        <taxon>Pseudomonadota</taxon>
        <taxon>Gammaproteobacteria</taxon>
        <taxon>Candidatus Competibacteraceae</taxon>
        <taxon>Candidatus Contendibacter</taxon>
    </lineage>
</organism>
<dbReference type="AlphaFoldDB" id="A0A7U7GBH3"/>
<dbReference type="Proteomes" id="UP000019184">
    <property type="component" value="Unassembled WGS sequence"/>
</dbReference>
<name>A0A7U7GBH3_9GAMM</name>
<accession>A0A7U7GBH3</accession>
<dbReference type="RefSeq" id="WP_195912153.1">
    <property type="nucleotide sequence ID" value="NZ_CBTK010000123.1"/>
</dbReference>
<dbReference type="EMBL" id="CBTK010000123">
    <property type="protein sequence ID" value="CDH45113.1"/>
    <property type="molecule type" value="Genomic_DNA"/>
</dbReference>
<reference evidence="1 2" key="1">
    <citation type="journal article" date="2014" name="ISME J.">
        <title>Candidatus Competibacter-lineage genomes retrieved from metagenomes reveal functional metabolic diversity.</title>
        <authorList>
            <person name="McIlroy S.J."/>
            <person name="Albertsen M."/>
            <person name="Andresen E.K."/>
            <person name="Saunders A.M."/>
            <person name="Kristiansen R."/>
            <person name="Stokholm-Bjerregaard M."/>
            <person name="Nielsen K.L."/>
            <person name="Nielsen P.H."/>
        </authorList>
    </citation>
    <scope>NUCLEOTIDE SEQUENCE [LARGE SCALE GENOMIC DNA]</scope>
    <source>
        <strain evidence="1 2">Run_B_J11</strain>
    </source>
</reference>
<evidence type="ECO:0000313" key="2">
    <source>
        <dbReference type="Proteomes" id="UP000019184"/>
    </source>
</evidence>
<proteinExistence type="predicted"/>
<keyword evidence="2" id="KW-1185">Reference proteome</keyword>
<sequence length="69" mass="8122">MMDKSLDELKNAFNMLLDIPNVEVDEVEIDRAGNDRVTIQSPERGMRCHQRGHFIDHFYGYGEFITLRH</sequence>
<protein>
    <submittedName>
        <fullName evidence="1">Uncharacterized protein</fullName>
    </submittedName>
</protein>
<gene>
    <name evidence="1" type="ORF">BN874_2090003</name>
</gene>
<comment type="caution">
    <text evidence="1">The sequence shown here is derived from an EMBL/GenBank/DDBJ whole genome shotgun (WGS) entry which is preliminary data.</text>
</comment>